<dbReference type="Proteomes" id="UP000187012">
    <property type="component" value="Unassembled WGS sequence"/>
</dbReference>
<evidence type="ECO:0000313" key="2">
    <source>
        <dbReference type="Proteomes" id="UP000187012"/>
    </source>
</evidence>
<proteinExistence type="predicted"/>
<dbReference type="AlphaFoldDB" id="A0A1N7SI60"/>
<evidence type="ECO:0000313" key="1">
    <source>
        <dbReference type="EMBL" id="SIT47083.1"/>
    </source>
</evidence>
<protein>
    <submittedName>
        <fullName evidence="1">Uncharacterized protein</fullName>
    </submittedName>
</protein>
<reference evidence="1 2" key="1">
    <citation type="submission" date="2016-12" db="EMBL/GenBank/DDBJ databases">
        <authorList>
            <person name="Song W.-J."/>
            <person name="Kurnit D.M."/>
        </authorList>
    </citation>
    <scope>NUCLEOTIDE SEQUENCE [LARGE SCALE GENOMIC DNA]</scope>
    <source>
        <strain evidence="1 2">STM7296</strain>
    </source>
</reference>
<accession>A0A1N7SI60</accession>
<dbReference type="EMBL" id="CYGX02000071">
    <property type="protein sequence ID" value="SIT47083.1"/>
    <property type="molecule type" value="Genomic_DNA"/>
</dbReference>
<name>A0A1N7SI60_9BURK</name>
<sequence>MFAGNPSMTIAGKPLALLPCLFYALGRLHETPCVIQAVDAGQRTTHRYVIKPAAGQSRRAWLDSASQCQPKCSSVSG</sequence>
<gene>
    <name evidence="1" type="ORF">BN2475_710044</name>
</gene>
<keyword evidence="2" id="KW-1185">Reference proteome</keyword>
<organism evidence="1 2">
    <name type="scientific">Paraburkholderia ribeironis</name>
    <dbReference type="NCBI Taxonomy" id="1247936"/>
    <lineage>
        <taxon>Bacteria</taxon>
        <taxon>Pseudomonadati</taxon>
        <taxon>Pseudomonadota</taxon>
        <taxon>Betaproteobacteria</taxon>
        <taxon>Burkholderiales</taxon>
        <taxon>Burkholderiaceae</taxon>
        <taxon>Paraburkholderia</taxon>
    </lineage>
</organism>